<dbReference type="FunFam" id="1.20.1560.10:FF:000011">
    <property type="entry name" value="Multidrug ABC transporter ATP-binding protein"/>
    <property type="match status" value="1"/>
</dbReference>
<dbReference type="GO" id="GO:0015421">
    <property type="term" value="F:ABC-type oligopeptide transporter activity"/>
    <property type="evidence" value="ECO:0007669"/>
    <property type="project" value="TreeGrafter"/>
</dbReference>
<dbReference type="InterPro" id="IPR036640">
    <property type="entry name" value="ABC1_TM_sf"/>
</dbReference>
<organism evidence="12 13">
    <name type="scientific">Sulfobacillus benefaciens</name>
    <dbReference type="NCBI Taxonomy" id="453960"/>
    <lineage>
        <taxon>Bacteria</taxon>
        <taxon>Bacillati</taxon>
        <taxon>Bacillota</taxon>
        <taxon>Clostridia</taxon>
        <taxon>Eubacteriales</taxon>
        <taxon>Clostridiales Family XVII. Incertae Sedis</taxon>
        <taxon>Sulfobacillus</taxon>
    </lineage>
</organism>
<comment type="caution">
    <text evidence="12">The sequence shown here is derived from an EMBL/GenBank/DDBJ whole genome shotgun (WGS) entry which is preliminary data.</text>
</comment>
<evidence type="ECO:0000256" key="5">
    <source>
        <dbReference type="ARBA" id="ARBA00022741"/>
    </source>
</evidence>
<keyword evidence="3" id="KW-1003">Cell membrane</keyword>
<dbReference type="PROSITE" id="PS50929">
    <property type="entry name" value="ABC_TM1F"/>
    <property type="match status" value="1"/>
</dbReference>
<dbReference type="GO" id="GO:0005886">
    <property type="term" value="C:plasma membrane"/>
    <property type="evidence" value="ECO:0007669"/>
    <property type="project" value="UniProtKB-SubCell"/>
</dbReference>
<feature type="transmembrane region" description="Helical" evidence="9">
    <location>
        <begin position="48"/>
        <end position="67"/>
    </location>
</feature>
<protein>
    <submittedName>
        <fullName evidence="12">ABC transporter</fullName>
    </submittedName>
</protein>
<feature type="domain" description="ABC transporter" evidence="10">
    <location>
        <begin position="376"/>
        <end position="610"/>
    </location>
</feature>
<keyword evidence="7 9" id="KW-1133">Transmembrane helix</keyword>
<dbReference type="GO" id="GO:0005524">
    <property type="term" value="F:ATP binding"/>
    <property type="evidence" value="ECO:0007669"/>
    <property type="project" value="UniProtKB-KW"/>
</dbReference>
<dbReference type="AlphaFoldDB" id="A0A2T2WY08"/>
<evidence type="ECO:0000259" key="11">
    <source>
        <dbReference type="PROSITE" id="PS50929"/>
    </source>
</evidence>
<dbReference type="PROSITE" id="PS50893">
    <property type="entry name" value="ABC_TRANSPORTER_2"/>
    <property type="match status" value="1"/>
</dbReference>
<dbReference type="PROSITE" id="PS00211">
    <property type="entry name" value="ABC_TRANSPORTER_1"/>
    <property type="match status" value="1"/>
</dbReference>
<dbReference type="Gene3D" id="3.40.50.300">
    <property type="entry name" value="P-loop containing nucleotide triphosphate hydrolases"/>
    <property type="match status" value="1"/>
</dbReference>
<keyword evidence="8 9" id="KW-0472">Membrane</keyword>
<dbReference type="Pfam" id="PF00664">
    <property type="entry name" value="ABC_membrane"/>
    <property type="match status" value="1"/>
</dbReference>
<dbReference type="SUPFAM" id="SSF90123">
    <property type="entry name" value="ABC transporter transmembrane region"/>
    <property type="match status" value="1"/>
</dbReference>
<gene>
    <name evidence="12" type="ORF">C7B43_12340</name>
</gene>
<evidence type="ECO:0000313" key="12">
    <source>
        <dbReference type="EMBL" id="PSR27112.1"/>
    </source>
</evidence>
<feature type="transmembrane region" description="Helical" evidence="9">
    <location>
        <begin position="179"/>
        <end position="196"/>
    </location>
</feature>
<name>A0A2T2WY08_9FIRM</name>
<feature type="domain" description="ABC transmembrane type-1" evidence="11">
    <location>
        <begin position="51"/>
        <end position="343"/>
    </location>
</feature>
<keyword evidence="5" id="KW-0547">Nucleotide-binding</keyword>
<dbReference type="FunFam" id="3.40.50.300:FF:000287">
    <property type="entry name" value="Multidrug ABC transporter ATP-binding protein"/>
    <property type="match status" value="1"/>
</dbReference>
<evidence type="ECO:0000256" key="6">
    <source>
        <dbReference type="ARBA" id="ARBA00022840"/>
    </source>
</evidence>
<dbReference type="InterPro" id="IPR003439">
    <property type="entry name" value="ABC_transporter-like_ATP-bd"/>
</dbReference>
<dbReference type="InterPro" id="IPR027417">
    <property type="entry name" value="P-loop_NTPase"/>
</dbReference>
<dbReference type="InterPro" id="IPR017871">
    <property type="entry name" value="ABC_transporter-like_CS"/>
</dbReference>
<comment type="subcellular location">
    <subcellularLocation>
        <location evidence="1">Cell membrane</location>
        <topology evidence="1">Multi-pass membrane protein</topology>
    </subcellularLocation>
</comment>
<dbReference type="CDD" id="cd18547">
    <property type="entry name" value="ABC_6TM_Tm288_like"/>
    <property type="match status" value="1"/>
</dbReference>
<dbReference type="InterPro" id="IPR039421">
    <property type="entry name" value="Type_1_exporter"/>
</dbReference>
<evidence type="ECO:0000256" key="1">
    <source>
        <dbReference type="ARBA" id="ARBA00004651"/>
    </source>
</evidence>
<sequence>MKPPERQRPLMPMMGGGWGRNLGIPAEKPKNFQATAGRLMRYFLPYKWPLVFVVISTILGTGFSILGPRIMGNITTKLYQGLVRQTHGTGNIDFAAISHLLAILSGLYILSAAFTYFPRYIMAHVAQKSIYDLRQQLDHKLTLLPVSYFDTHAHGDILSRFVNDFDNISSSLQQSLTQIIQAIVTFVGVLVMMVLISPIMTITVALTLPLSFYFTRVIARRSQKFFLWRQTVLGELNGHIEEMYTGHQVVKAFSREPEAISRFTEINQRLYEATWKAQFITSVIMPVMNFISNLGYVFVSVVGGILVTLRRIQIGDILAFIQYSRQFSQPITQLSSISNVIQSAIASAERVFEVLDAPEETEIAEPRHLAHITGSIQFDHVSFGYTPNHPVINDLTLDIESGHTVAIVGETGAGKTTLVNLLMHFYDVTEGSIRIDGVDIRFIPRRELHHLLGMVLQDTWLFHGTIRDNIAYGKTGASEEEIIAAAKTAQVHHFVQTLPEGYDTVLNEEAANISAGQKQLLTIARAILADPPILILDEATSSVDTRTEVLIQRAMDHLMRGRTSLVIAHRLSTIQDANRIVVMDQGRIHEEGTHTELLKRQGIYWRLYRSQYAHQEEVSL</sequence>
<feature type="transmembrane region" description="Helical" evidence="9">
    <location>
        <begin position="94"/>
        <end position="117"/>
    </location>
</feature>
<keyword evidence="6" id="KW-0067">ATP-binding</keyword>
<evidence type="ECO:0000256" key="2">
    <source>
        <dbReference type="ARBA" id="ARBA00022448"/>
    </source>
</evidence>
<proteinExistence type="predicted"/>
<dbReference type="PANTHER" id="PTHR43394">
    <property type="entry name" value="ATP-DEPENDENT PERMEASE MDL1, MITOCHONDRIAL"/>
    <property type="match status" value="1"/>
</dbReference>
<keyword evidence="2" id="KW-0813">Transport</keyword>
<evidence type="ECO:0000256" key="8">
    <source>
        <dbReference type="ARBA" id="ARBA00023136"/>
    </source>
</evidence>
<dbReference type="InterPro" id="IPR003593">
    <property type="entry name" value="AAA+_ATPase"/>
</dbReference>
<keyword evidence="4 9" id="KW-0812">Transmembrane</keyword>
<dbReference type="InterPro" id="IPR011527">
    <property type="entry name" value="ABC1_TM_dom"/>
</dbReference>
<evidence type="ECO:0000259" key="10">
    <source>
        <dbReference type="PROSITE" id="PS50893"/>
    </source>
</evidence>
<evidence type="ECO:0000256" key="4">
    <source>
        <dbReference type="ARBA" id="ARBA00022692"/>
    </source>
</evidence>
<accession>A0A2T2WY08</accession>
<evidence type="ECO:0000256" key="9">
    <source>
        <dbReference type="SAM" id="Phobius"/>
    </source>
</evidence>
<feature type="transmembrane region" description="Helical" evidence="9">
    <location>
        <begin position="290"/>
        <end position="309"/>
    </location>
</feature>
<evidence type="ECO:0000313" key="13">
    <source>
        <dbReference type="Proteomes" id="UP000242699"/>
    </source>
</evidence>
<dbReference type="GO" id="GO:0016887">
    <property type="term" value="F:ATP hydrolysis activity"/>
    <property type="evidence" value="ECO:0007669"/>
    <property type="project" value="InterPro"/>
</dbReference>
<reference evidence="12 13" key="1">
    <citation type="journal article" date="2014" name="BMC Genomics">
        <title>Comparison of environmental and isolate Sulfobacillus genomes reveals diverse carbon, sulfur, nitrogen, and hydrogen metabolisms.</title>
        <authorList>
            <person name="Justice N.B."/>
            <person name="Norman A."/>
            <person name="Brown C.T."/>
            <person name="Singh A."/>
            <person name="Thomas B.C."/>
            <person name="Banfield J.F."/>
        </authorList>
    </citation>
    <scope>NUCLEOTIDE SEQUENCE [LARGE SCALE GENOMIC DNA]</scope>
    <source>
        <strain evidence="12">AMDSBA1</strain>
    </source>
</reference>
<evidence type="ECO:0000256" key="7">
    <source>
        <dbReference type="ARBA" id="ARBA00022989"/>
    </source>
</evidence>
<dbReference type="PANTHER" id="PTHR43394:SF1">
    <property type="entry name" value="ATP-BINDING CASSETTE SUB-FAMILY B MEMBER 10, MITOCHONDRIAL"/>
    <property type="match status" value="1"/>
</dbReference>
<evidence type="ECO:0000256" key="3">
    <source>
        <dbReference type="ARBA" id="ARBA00022475"/>
    </source>
</evidence>
<dbReference type="Gene3D" id="1.20.1560.10">
    <property type="entry name" value="ABC transporter type 1, transmembrane domain"/>
    <property type="match status" value="1"/>
</dbReference>
<dbReference type="EMBL" id="PXYT01000029">
    <property type="protein sequence ID" value="PSR27112.1"/>
    <property type="molecule type" value="Genomic_DNA"/>
</dbReference>
<dbReference type="SUPFAM" id="SSF52540">
    <property type="entry name" value="P-loop containing nucleoside triphosphate hydrolases"/>
    <property type="match status" value="1"/>
</dbReference>
<dbReference type="Pfam" id="PF00005">
    <property type="entry name" value="ABC_tran"/>
    <property type="match status" value="1"/>
</dbReference>
<dbReference type="Proteomes" id="UP000242699">
    <property type="component" value="Unassembled WGS sequence"/>
</dbReference>
<dbReference type="SMART" id="SM00382">
    <property type="entry name" value="AAA"/>
    <property type="match status" value="1"/>
</dbReference>